<organism evidence="2 3">
    <name type="scientific">Gallaecimonas xiamenensis 3-C-1</name>
    <dbReference type="NCBI Taxonomy" id="745411"/>
    <lineage>
        <taxon>Bacteria</taxon>
        <taxon>Pseudomonadati</taxon>
        <taxon>Pseudomonadota</taxon>
        <taxon>Gammaproteobacteria</taxon>
        <taxon>Enterobacterales</taxon>
        <taxon>Gallaecimonadaceae</taxon>
        <taxon>Gallaecimonas</taxon>
    </lineage>
</organism>
<keyword evidence="3" id="KW-1185">Reference proteome</keyword>
<proteinExistence type="predicted"/>
<name>K2J195_9GAMM</name>
<dbReference type="eggNOG" id="COG3187">
    <property type="taxonomic scope" value="Bacteria"/>
</dbReference>
<dbReference type="InterPro" id="IPR053147">
    <property type="entry name" value="Hsp_HslJ-like"/>
</dbReference>
<dbReference type="InterPro" id="IPR038670">
    <property type="entry name" value="HslJ-like_sf"/>
</dbReference>
<dbReference type="STRING" id="745411.B3C1_03720"/>
<evidence type="ECO:0000259" key="1">
    <source>
        <dbReference type="Pfam" id="PF03724"/>
    </source>
</evidence>
<dbReference type="PROSITE" id="PS51257">
    <property type="entry name" value="PROKAR_LIPOPROTEIN"/>
    <property type="match status" value="1"/>
</dbReference>
<gene>
    <name evidence="2" type="ORF">B3C1_03720</name>
</gene>
<comment type="caution">
    <text evidence="2">The sequence shown here is derived from an EMBL/GenBank/DDBJ whole genome shotgun (WGS) entry which is preliminary data.</text>
</comment>
<dbReference type="PANTHER" id="PTHR35535">
    <property type="entry name" value="HEAT SHOCK PROTEIN HSLJ"/>
    <property type="match status" value="1"/>
</dbReference>
<accession>K2J195</accession>
<protein>
    <recommendedName>
        <fullName evidence="1">DUF306 domain-containing protein</fullName>
    </recommendedName>
</protein>
<sequence length="139" mass="15466">MDKRFWLWATMAMLAGCQRPDDPSFYDTQWYLAPETVQGPLRTAASGTKGVTLRLTSDGKLSGSSGCNRYFGSYQLVNGTAFQVGAIGSTKMACLGELMQGEGLFLDRLSKANWLEQEGDTLKLYSDGFETPLRFRQQR</sequence>
<evidence type="ECO:0000313" key="2">
    <source>
        <dbReference type="EMBL" id="EKE76671.1"/>
    </source>
</evidence>
<feature type="domain" description="DUF306" evidence="1">
    <location>
        <begin position="27"/>
        <end position="135"/>
    </location>
</feature>
<dbReference type="PANTHER" id="PTHR35535:SF1">
    <property type="entry name" value="HEAT SHOCK PROTEIN HSLJ"/>
    <property type="match status" value="1"/>
</dbReference>
<dbReference type="AlphaFoldDB" id="K2J195"/>
<evidence type="ECO:0000313" key="3">
    <source>
        <dbReference type="Proteomes" id="UP000006755"/>
    </source>
</evidence>
<dbReference type="Pfam" id="PF03724">
    <property type="entry name" value="META"/>
    <property type="match status" value="1"/>
</dbReference>
<dbReference type="Proteomes" id="UP000006755">
    <property type="component" value="Unassembled WGS sequence"/>
</dbReference>
<dbReference type="EMBL" id="AMRI01000004">
    <property type="protein sequence ID" value="EKE76671.1"/>
    <property type="molecule type" value="Genomic_DNA"/>
</dbReference>
<dbReference type="Gene3D" id="2.40.128.270">
    <property type="match status" value="1"/>
</dbReference>
<reference evidence="2 3" key="1">
    <citation type="journal article" date="2012" name="J. Bacteriol.">
        <title>Genome Sequence of Gallaecimonas xiamenensis Type Strain 3-C-1.</title>
        <authorList>
            <person name="Lai Q."/>
            <person name="Wang L."/>
            <person name="Wang W."/>
            <person name="Shao Z."/>
        </authorList>
    </citation>
    <scope>NUCLEOTIDE SEQUENCE [LARGE SCALE GENOMIC DNA]</scope>
    <source>
        <strain evidence="2 3">3-C-1</strain>
    </source>
</reference>
<dbReference type="RefSeq" id="WP_008483007.1">
    <property type="nucleotide sequence ID" value="NZ_AMRI01000004.1"/>
</dbReference>
<dbReference type="InterPro" id="IPR005184">
    <property type="entry name" value="DUF306_Meta_HslJ"/>
</dbReference>